<feature type="compositionally biased region" description="Low complexity" evidence="7">
    <location>
        <begin position="367"/>
        <end position="376"/>
    </location>
</feature>
<feature type="region of interest" description="Disordered" evidence="7">
    <location>
        <begin position="429"/>
        <end position="487"/>
    </location>
</feature>
<dbReference type="InterPro" id="IPR036390">
    <property type="entry name" value="WH_DNA-bd_sf"/>
</dbReference>
<dbReference type="Pfam" id="PF00250">
    <property type="entry name" value="Forkhead"/>
    <property type="match status" value="1"/>
</dbReference>
<dbReference type="SUPFAM" id="SSF46785">
    <property type="entry name" value="Winged helix' DNA-binding domain"/>
    <property type="match status" value="1"/>
</dbReference>
<comment type="subcellular location">
    <subcellularLocation>
        <location evidence="1 6">Nucleus</location>
    </subcellularLocation>
</comment>
<feature type="region of interest" description="Disordered" evidence="7">
    <location>
        <begin position="334"/>
        <end position="412"/>
    </location>
</feature>
<evidence type="ECO:0000313" key="9">
    <source>
        <dbReference type="EMBL" id="CAF9909173.1"/>
    </source>
</evidence>
<dbReference type="InterPro" id="IPR045912">
    <property type="entry name" value="FOXJ2/3-like"/>
</dbReference>
<keyword evidence="5 6" id="KW-0539">Nucleus</keyword>
<dbReference type="GO" id="GO:0001228">
    <property type="term" value="F:DNA-binding transcription activator activity, RNA polymerase II-specific"/>
    <property type="evidence" value="ECO:0007669"/>
    <property type="project" value="UniProtKB-ARBA"/>
</dbReference>
<evidence type="ECO:0000313" key="10">
    <source>
        <dbReference type="Proteomes" id="UP000664203"/>
    </source>
</evidence>
<comment type="caution">
    <text evidence="9">The sequence shown here is derived from an EMBL/GenBank/DDBJ whole genome shotgun (WGS) entry which is preliminary data.</text>
</comment>
<dbReference type="InterPro" id="IPR036388">
    <property type="entry name" value="WH-like_DNA-bd_sf"/>
</dbReference>
<evidence type="ECO:0000256" key="4">
    <source>
        <dbReference type="ARBA" id="ARBA00023163"/>
    </source>
</evidence>
<feature type="region of interest" description="Disordered" evidence="7">
    <location>
        <begin position="1"/>
        <end position="25"/>
    </location>
</feature>
<dbReference type="PANTHER" id="PTHR46078:SF2">
    <property type="entry name" value="FORK-HEAD DOMAIN-CONTAINING PROTEIN"/>
    <property type="match status" value="1"/>
</dbReference>
<dbReference type="OrthoDB" id="5954824at2759"/>
<feature type="region of interest" description="Disordered" evidence="7">
    <location>
        <begin position="580"/>
        <end position="607"/>
    </location>
</feature>
<evidence type="ECO:0000259" key="8">
    <source>
        <dbReference type="PROSITE" id="PS50039"/>
    </source>
</evidence>
<accession>A0A8H3I8P5</accession>
<dbReference type="PRINTS" id="PR00053">
    <property type="entry name" value="FORKHEAD"/>
</dbReference>
<keyword evidence="4" id="KW-0804">Transcription</keyword>
<evidence type="ECO:0000256" key="2">
    <source>
        <dbReference type="ARBA" id="ARBA00023015"/>
    </source>
</evidence>
<dbReference type="PROSITE" id="PS00658">
    <property type="entry name" value="FORK_HEAD_2"/>
    <property type="match status" value="1"/>
</dbReference>
<organism evidence="9 10">
    <name type="scientific">Alectoria fallacina</name>
    <dbReference type="NCBI Taxonomy" id="1903189"/>
    <lineage>
        <taxon>Eukaryota</taxon>
        <taxon>Fungi</taxon>
        <taxon>Dikarya</taxon>
        <taxon>Ascomycota</taxon>
        <taxon>Pezizomycotina</taxon>
        <taxon>Lecanoromycetes</taxon>
        <taxon>OSLEUM clade</taxon>
        <taxon>Lecanoromycetidae</taxon>
        <taxon>Lecanorales</taxon>
        <taxon>Lecanorineae</taxon>
        <taxon>Parmeliaceae</taxon>
        <taxon>Alectoria</taxon>
    </lineage>
</organism>
<evidence type="ECO:0000256" key="1">
    <source>
        <dbReference type="ARBA" id="ARBA00004123"/>
    </source>
</evidence>
<feature type="DNA-binding region" description="Fork-head" evidence="6">
    <location>
        <begin position="203"/>
        <end position="297"/>
    </location>
</feature>
<evidence type="ECO:0000256" key="6">
    <source>
        <dbReference type="PROSITE-ProRule" id="PRU00089"/>
    </source>
</evidence>
<dbReference type="PANTHER" id="PTHR46078">
    <property type="entry name" value="FORKHEAD BOX PROTEIN J2 FAMILY MEMBER"/>
    <property type="match status" value="1"/>
</dbReference>
<dbReference type="InterPro" id="IPR001766">
    <property type="entry name" value="Fork_head_dom"/>
</dbReference>
<feature type="compositionally biased region" description="Basic and acidic residues" evidence="7">
    <location>
        <begin position="445"/>
        <end position="462"/>
    </location>
</feature>
<protein>
    <recommendedName>
        <fullName evidence="8">Fork-head domain-containing protein</fullName>
    </recommendedName>
</protein>
<dbReference type="EMBL" id="CAJPDR010000033">
    <property type="protein sequence ID" value="CAF9909173.1"/>
    <property type="molecule type" value="Genomic_DNA"/>
</dbReference>
<dbReference type="GO" id="GO:0000978">
    <property type="term" value="F:RNA polymerase II cis-regulatory region sequence-specific DNA binding"/>
    <property type="evidence" value="ECO:0007669"/>
    <property type="project" value="UniProtKB-ARBA"/>
</dbReference>
<dbReference type="Proteomes" id="UP000664203">
    <property type="component" value="Unassembled WGS sequence"/>
</dbReference>
<dbReference type="FunFam" id="1.10.10.10:FF:000260">
    <property type="entry name" value="Forkhead transcription factor (Sep1)"/>
    <property type="match status" value="1"/>
</dbReference>
<dbReference type="AlphaFoldDB" id="A0A8H3I8P5"/>
<dbReference type="InterPro" id="IPR030456">
    <property type="entry name" value="TF_fork_head_CS_2"/>
</dbReference>
<feature type="compositionally biased region" description="Basic and acidic residues" evidence="7">
    <location>
        <begin position="170"/>
        <end position="182"/>
    </location>
</feature>
<name>A0A8H3I8P5_9LECA</name>
<feature type="region of interest" description="Disordered" evidence="7">
    <location>
        <begin position="167"/>
        <end position="199"/>
    </location>
</feature>
<proteinExistence type="predicted"/>
<evidence type="ECO:0000256" key="7">
    <source>
        <dbReference type="SAM" id="MobiDB-lite"/>
    </source>
</evidence>
<dbReference type="Gene3D" id="1.10.10.10">
    <property type="entry name" value="Winged helix-like DNA-binding domain superfamily/Winged helix DNA-binding domain"/>
    <property type="match status" value="1"/>
</dbReference>
<keyword evidence="10" id="KW-1185">Reference proteome</keyword>
<dbReference type="CDD" id="cd00059">
    <property type="entry name" value="FH_FOX"/>
    <property type="match status" value="1"/>
</dbReference>
<dbReference type="GO" id="GO:0005634">
    <property type="term" value="C:nucleus"/>
    <property type="evidence" value="ECO:0007669"/>
    <property type="project" value="UniProtKB-SubCell"/>
</dbReference>
<evidence type="ECO:0000256" key="3">
    <source>
        <dbReference type="ARBA" id="ARBA00023125"/>
    </source>
</evidence>
<keyword evidence="3 6" id="KW-0238">DNA-binding</keyword>
<reference evidence="9" key="1">
    <citation type="submission" date="2021-03" db="EMBL/GenBank/DDBJ databases">
        <authorList>
            <person name="Tagirdzhanova G."/>
        </authorList>
    </citation>
    <scope>NUCLEOTIDE SEQUENCE</scope>
</reference>
<feature type="compositionally biased region" description="Polar residues" evidence="7">
    <location>
        <begin position="12"/>
        <end position="25"/>
    </location>
</feature>
<dbReference type="SMART" id="SM00339">
    <property type="entry name" value="FH"/>
    <property type="match status" value="1"/>
</dbReference>
<keyword evidence="2" id="KW-0805">Transcription regulation</keyword>
<feature type="domain" description="Fork-head" evidence="8">
    <location>
        <begin position="203"/>
        <end position="297"/>
    </location>
</feature>
<sequence length="715" mass="79210">MASTRLLEIFQDPSSASESPEMPLQSSHGLMTSVFSDEKLHIGLHLNRDVVFYPPISRVSGRSPLKSVRQPSSSPSTILYDNQANIMLPRPEASIFTTDSPLKRPTSSVFPPFAPLKPLKPIFTTFQSNASPDKENFNPTYHSDNFAEFPDPSYAYKAPLKRNLSNAAPLHDRQAKKARPEEPSAPEIPEPQNMPLIEDDGRKPQYSYAALIGMSILRAPGRRLTLAQIYKWISDSFAYYRASQTGWQNSIRHNLSLNKAFIKQERPKDDPGKGNYWAIEPGMEAQFIKDKASRHPTSSSGTITKSSSLLSSEASIWSSQPQPPPRKVGLAIEASEPSSDATIPASDAPSQEDEIEEIVNMPPPASRLPLSSPLQPIHSSPPLPRMSLLREDTPPPVADFALPSSNPRSRKRKCKLAAMDDSGYFSSLDSSATRPFAKPMLPDLTADRPRLKRGRAEEEIARMRSSSHDVSPSKSRAPLKQPRPLVSSSPLRHFDSSLMLPPLTPAVRFNRPAKPPASISPNTNLRNHRNKIRELVGSPVKNTCLFNEEVSFSPAFNIVNEEHYLLNDEFETSFNIFRDDERDSRRPSSSSPAKRSVRRPRTDRASRMATVLADVTGTTLNSKGLLSNANAPAYESPLGQRSTKNSLVWGSNVDEVPKEDLFGLEYDDEESDDFGGLDILQGFQKIGENHRAGPSAKRVSRPNLGARSYTGPSRF</sequence>
<dbReference type="PROSITE" id="PS50039">
    <property type="entry name" value="FORK_HEAD_3"/>
    <property type="match status" value="1"/>
</dbReference>
<gene>
    <name evidence="9" type="ORF">ALECFALPRED_005304</name>
</gene>
<evidence type="ECO:0000256" key="5">
    <source>
        <dbReference type="ARBA" id="ARBA00023242"/>
    </source>
</evidence>
<feature type="region of interest" description="Disordered" evidence="7">
    <location>
        <begin position="688"/>
        <end position="715"/>
    </location>
</feature>